<dbReference type="SUPFAM" id="SSF53335">
    <property type="entry name" value="S-adenosyl-L-methionine-dependent methyltransferases"/>
    <property type="match status" value="1"/>
</dbReference>
<proteinExistence type="predicted"/>
<keyword evidence="6" id="KW-1185">Reference proteome</keyword>
<keyword evidence="2" id="KW-0489">Methyltransferase</keyword>
<gene>
    <name evidence="5" type="ORF">QTP70_015592</name>
</gene>
<dbReference type="GO" id="GO:0008170">
    <property type="term" value="F:N-methyltransferase activity"/>
    <property type="evidence" value="ECO:0007669"/>
    <property type="project" value="InterPro"/>
</dbReference>
<keyword evidence="4" id="KW-0949">S-adenosyl-L-methionine</keyword>
<protein>
    <recommendedName>
        <fullName evidence="7">Histamine N-methyltransferase</fullName>
    </recommendedName>
</protein>
<dbReference type="AlphaFoldDB" id="A0AAE0UXA4"/>
<dbReference type="FunFam" id="3.40.50.150:FF:000118">
    <property type="entry name" value="Histamine N-methyltransferase"/>
    <property type="match status" value="1"/>
</dbReference>
<keyword evidence="3" id="KW-0808">Transferase</keyword>
<dbReference type="Pfam" id="PF13489">
    <property type="entry name" value="Methyltransf_23"/>
    <property type="match status" value="1"/>
</dbReference>
<organism evidence="5 6">
    <name type="scientific">Hemibagrus guttatus</name>
    <dbReference type="NCBI Taxonomy" id="175788"/>
    <lineage>
        <taxon>Eukaryota</taxon>
        <taxon>Metazoa</taxon>
        <taxon>Chordata</taxon>
        <taxon>Craniata</taxon>
        <taxon>Vertebrata</taxon>
        <taxon>Euteleostomi</taxon>
        <taxon>Actinopterygii</taxon>
        <taxon>Neopterygii</taxon>
        <taxon>Teleostei</taxon>
        <taxon>Ostariophysi</taxon>
        <taxon>Siluriformes</taxon>
        <taxon>Bagridae</taxon>
        <taxon>Hemibagrus</taxon>
    </lineage>
</organism>
<evidence type="ECO:0000256" key="4">
    <source>
        <dbReference type="ARBA" id="ARBA00022691"/>
    </source>
</evidence>
<evidence type="ECO:0000313" key="6">
    <source>
        <dbReference type="Proteomes" id="UP001274896"/>
    </source>
</evidence>
<dbReference type="PIRSF" id="PIRSF016616">
    <property type="entry name" value="HHMT"/>
    <property type="match status" value="1"/>
</dbReference>
<dbReference type="InterPro" id="IPR016673">
    <property type="entry name" value="HHMT-like"/>
</dbReference>
<dbReference type="Gene3D" id="3.40.50.150">
    <property type="entry name" value="Vaccinia Virus protein VP39"/>
    <property type="match status" value="1"/>
</dbReference>
<name>A0AAE0UXA4_9TELE</name>
<dbReference type="GO" id="GO:0032259">
    <property type="term" value="P:methylation"/>
    <property type="evidence" value="ECO:0007669"/>
    <property type="project" value="UniProtKB-KW"/>
</dbReference>
<accession>A0AAE0UXA4</accession>
<evidence type="ECO:0008006" key="7">
    <source>
        <dbReference type="Google" id="ProtNLM"/>
    </source>
</evidence>
<reference evidence="5" key="1">
    <citation type="submission" date="2023-06" db="EMBL/GenBank/DDBJ databases">
        <title>Male Hemibagrus guttatus genome.</title>
        <authorList>
            <person name="Bian C."/>
        </authorList>
    </citation>
    <scope>NUCLEOTIDE SEQUENCE</scope>
    <source>
        <strain evidence="5">Male_cb2023</strain>
        <tissue evidence="5">Muscle</tissue>
    </source>
</reference>
<dbReference type="EMBL" id="JAUCMX010000015">
    <property type="protein sequence ID" value="KAK3521674.1"/>
    <property type="molecule type" value="Genomic_DNA"/>
</dbReference>
<sequence length="276" mass="31340">MLSFAASGWRIPAEHQCMKDFIHTTLPDILGSIGAGESTLNVMGVGSGSGEIELEILKLLHKKHPDAKVENDVVEPSNVMLNKYKALLSKTPGLDYVTFNWNEMTATEFEKEWKKRKSEKKMHFINMIQMLYYVEDPEVTLSFYRSLLHKDGKVLLILVGSAWARLSEVCDDQVCKEGIVQNLTTSEVKSFLDSKNIPYKNYKLQSLLDITECFTPGDEKGDRLLDLLTEVIEFRKTAPTELKDRVLEFLKRPENSQTVNGRILFDCSTEALLIDA</sequence>
<dbReference type="PROSITE" id="PS51597">
    <property type="entry name" value="SAM_HNMT"/>
    <property type="match status" value="1"/>
</dbReference>
<comment type="caution">
    <text evidence="5">The sequence shown here is derived from an EMBL/GenBank/DDBJ whole genome shotgun (WGS) entry which is preliminary data.</text>
</comment>
<evidence type="ECO:0000256" key="1">
    <source>
        <dbReference type="ARBA" id="ARBA00011245"/>
    </source>
</evidence>
<dbReference type="Proteomes" id="UP001274896">
    <property type="component" value="Unassembled WGS sequence"/>
</dbReference>
<evidence type="ECO:0000313" key="5">
    <source>
        <dbReference type="EMBL" id="KAK3521674.1"/>
    </source>
</evidence>
<evidence type="ECO:0000256" key="2">
    <source>
        <dbReference type="ARBA" id="ARBA00022603"/>
    </source>
</evidence>
<evidence type="ECO:0000256" key="3">
    <source>
        <dbReference type="ARBA" id="ARBA00022679"/>
    </source>
</evidence>
<dbReference type="InterPro" id="IPR029063">
    <property type="entry name" value="SAM-dependent_MTases_sf"/>
</dbReference>
<comment type="subunit">
    <text evidence="1">Monomer.</text>
</comment>